<evidence type="ECO:0000313" key="2">
    <source>
        <dbReference type="EMBL" id="GLR47860.1"/>
    </source>
</evidence>
<keyword evidence="3" id="KW-1185">Reference proteome</keyword>
<sequence>MSRRLLPADKVAIGLGLMYLALKIGWAALYDRLWIGAGLIEGLFWILVLAFGLSHFIEAIRSAEPGLASRWRTAVSLPIVMTGLVLLNGATAAPARLSAALSLAARSSEMHFAEKAAGPGRAAAMPWVEGIPDGGVAIVRYASGNPVDLAMNEQLRLTGERIRHCRTIGPNEYICGYD</sequence>
<evidence type="ECO:0000313" key="3">
    <source>
        <dbReference type="Proteomes" id="UP001156703"/>
    </source>
</evidence>
<reference evidence="3" key="1">
    <citation type="journal article" date="2019" name="Int. J. Syst. Evol. Microbiol.">
        <title>The Global Catalogue of Microorganisms (GCM) 10K type strain sequencing project: providing services to taxonomists for standard genome sequencing and annotation.</title>
        <authorList>
            <consortium name="The Broad Institute Genomics Platform"/>
            <consortium name="The Broad Institute Genome Sequencing Center for Infectious Disease"/>
            <person name="Wu L."/>
            <person name="Ma J."/>
        </authorList>
    </citation>
    <scope>NUCLEOTIDE SEQUENCE [LARGE SCALE GENOMIC DNA]</scope>
    <source>
        <strain evidence="3">NBRC 102146</strain>
    </source>
</reference>
<protein>
    <submittedName>
        <fullName evidence="2">Uncharacterized protein</fullName>
    </submittedName>
</protein>
<gene>
    <name evidence="2" type="ORF">GCM10007925_15730</name>
</gene>
<organism evidence="2 3">
    <name type="scientific">Sphingomonas astaxanthinifaciens DSM 22298</name>
    <dbReference type="NCBI Taxonomy" id="1123267"/>
    <lineage>
        <taxon>Bacteria</taxon>
        <taxon>Pseudomonadati</taxon>
        <taxon>Pseudomonadota</taxon>
        <taxon>Alphaproteobacteria</taxon>
        <taxon>Sphingomonadales</taxon>
        <taxon>Sphingomonadaceae</taxon>
        <taxon>Sphingomonas</taxon>
    </lineage>
</organism>
<feature type="transmembrane region" description="Helical" evidence="1">
    <location>
        <begin position="35"/>
        <end position="53"/>
    </location>
</feature>
<feature type="transmembrane region" description="Helical" evidence="1">
    <location>
        <begin position="74"/>
        <end position="93"/>
    </location>
</feature>
<keyword evidence="1" id="KW-1133">Transmembrane helix</keyword>
<keyword evidence="1" id="KW-0812">Transmembrane</keyword>
<proteinExistence type="predicted"/>
<evidence type="ECO:0000256" key="1">
    <source>
        <dbReference type="SAM" id="Phobius"/>
    </source>
</evidence>
<keyword evidence="1" id="KW-0472">Membrane</keyword>
<comment type="caution">
    <text evidence="2">The sequence shown here is derived from an EMBL/GenBank/DDBJ whole genome shotgun (WGS) entry which is preliminary data.</text>
</comment>
<dbReference type="EMBL" id="BSOO01000014">
    <property type="protein sequence ID" value="GLR47860.1"/>
    <property type="molecule type" value="Genomic_DNA"/>
</dbReference>
<name>A0ABQ5Z4Z2_9SPHN</name>
<dbReference type="Proteomes" id="UP001156703">
    <property type="component" value="Unassembled WGS sequence"/>
</dbReference>
<accession>A0ABQ5Z4Z2</accession>
<feature type="transmembrane region" description="Helical" evidence="1">
    <location>
        <begin position="12"/>
        <end position="29"/>
    </location>
</feature>
<dbReference type="RefSeq" id="WP_029940951.1">
    <property type="nucleotide sequence ID" value="NZ_BSOO01000014.1"/>
</dbReference>